<feature type="chain" id="PRO_5030725663" description="DUF1552 domain-containing protein" evidence="1">
    <location>
        <begin position="35"/>
        <end position="450"/>
    </location>
</feature>
<dbReference type="Proteomes" id="UP000520814">
    <property type="component" value="Unassembled WGS sequence"/>
</dbReference>
<evidence type="ECO:0008006" key="4">
    <source>
        <dbReference type="Google" id="ProtNLM"/>
    </source>
</evidence>
<comment type="caution">
    <text evidence="2">The sequence shown here is derived from an EMBL/GenBank/DDBJ whole genome shotgun (WGS) entry which is preliminary data.</text>
</comment>
<dbReference type="InterPro" id="IPR006311">
    <property type="entry name" value="TAT_signal"/>
</dbReference>
<name>A0A7W9W738_ARMRO</name>
<keyword evidence="3" id="KW-1185">Reference proteome</keyword>
<feature type="signal peptide" evidence="1">
    <location>
        <begin position="1"/>
        <end position="34"/>
    </location>
</feature>
<accession>A0A7W9W738</accession>
<dbReference type="Pfam" id="PF07586">
    <property type="entry name" value="HXXSHH"/>
    <property type="match status" value="1"/>
</dbReference>
<dbReference type="RefSeq" id="WP_184197887.1">
    <property type="nucleotide sequence ID" value="NZ_JACHGW010000003.1"/>
</dbReference>
<keyword evidence="1" id="KW-0732">Signal</keyword>
<evidence type="ECO:0000313" key="2">
    <source>
        <dbReference type="EMBL" id="MBB6051258.1"/>
    </source>
</evidence>
<sequence length="450" mass="49408">MYLSRNHLSRRTLLRGAGAALALPLLDAMTPALASPQQRKKAPLRLVFCYVPNGIIMPDWTPKQLGSNFELPRILKPLEAHRESLLLLSGLADHNGNELGDGAGDHARAGASFLTGVHCKKTSGADIQGGVSADQIAARAFASQTRFASLELGCEDSRTVGNCDSGYSCAYTNSISWRSPTTPMPPEVNPRAVFERLFGTEDFRLDPATRARRLSYRKSILDLVREDTQSLLGTLGQADRRKIDEYLTSVREIEVRIQNVERNNKIEAPGIDKPNGIPVLFADYVTLMFDLQVAAFKTDSTRVSTLMLGREGSMRTYPELNIADSHHPLTHHRNNPQFIERVAQINTHHTTLFARYLDQLKATPDGEGSLLDNCMIVYGSGISDGNRHTHENLPILVAGRGGGSIKTGRHLAYEQETPVANLYMTLLDRAGVRPDSIGDSTGTLTQLGQI</sequence>
<gene>
    <name evidence="2" type="ORF">HNQ39_003068</name>
</gene>
<evidence type="ECO:0000256" key="1">
    <source>
        <dbReference type="SAM" id="SignalP"/>
    </source>
</evidence>
<dbReference type="PROSITE" id="PS51318">
    <property type="entry name" value="TAT"/>
    <property type="match status" value="1"/>
</dbReference>
<organism evidence="2 3">
    <name type="scientific">Armatimonas rosea</name>
    <dbReference type="NCBI Taxonomy" id="685828"/>
    <lineage>
        <taxon>Bacteria</taxon>
        <taxon>Bacillati</taxon>
        <taxon>Armatimonadota</taxon>
        <taxon>Armatimonadia</taxon>
        <taxon>Armatimonadales</taxon>
        <taxon>Armatimonadaceae</taxon>
        <taxon>Armatimonas</taxon>
    </lineage>
</organism>
<dbReference type="InterPro" id="IPR011447">
    <property type="entry name" value="DUF1552"/>
</dbReference>
<reference evidence="2 3" key="1">
    <citation type="submission" date="2020-08" db="EMBL/GenBank/DDBJ databases">
        <title>Genomic Encyclopedia of Type Strains, Phase IV (KMG-IV): sequencing the most valuable type-strain genomes for metagenomic binning, comparative biology and taxonomic classification.</title>
        <authorList>
            <person name="Goeker M."/>
        </authorList>
    </citation>
    <scope>NUCLEOTIDE SEQUENCE [LARGE SCALE GENOMIC DNA]</scope>
    <source>
        <strain evidence="2 3">DSM 23562</strain>
    </source>
</reference>
<proteinExistence type="predicted"/>
<dbReference type="EMBL" id="JACHGW010000003">
    <property type="protein sequence ID" value="MBB6051258.1"/>
    <property type="molecule type" value="Genomic_DNA"/>
</dbReference>
<protein>
    <recommendedName>
        <fullName evidence="4">DUF1552 domain-containing protein</fullName>
    </recommendedName>
</protein>
<dbReference type="AlphaFoldDB" id="A0A7W9W738"/>
<evidence type="ECO:0000313" key="3">
    <source>
        <dbReference type="Proteomes" id="UP000520814"/>
    </source>
</evidence>